<dbReference type="InterPro" id="IPR013750">
    <property type="entry name" value="GHMP_kinase_C_dom"/>
</dbReference>
<dbReference type="GO" id="GO:0016114">
    <property type="term" value="P:terpenoid biosynthetic process"/>
    <property type="evidence" value="ECO:0007669"/>
    <property type="project" value="UniProtKB-UniRule"/>
</dbReference>
<reference evidence="12 13" key="1">
    <citation type="submission" date="2019-02" db="EMBL/GenBank/DDBJ databases">
        <title>Deep-cultivation of Planctomycetes and their phenomic and genomic characterization uncovers novel biology.</title>
        <authorList>
            <person name="Wiegand S."/>
            <person name="Jogler M."/>
            <person name="Boedeker C."/>
            <person name="Pinto D."/>
            <person name="Vollmers J."/>
            <person name="Rivas-Marin E."/>
            <person name="Kohn T."/>
            <person name="Peeters S.H."/>
            <person name="Heuer A."/>
            <person name="Rast P."/>
            <person name="Oberbeckmann S."/>
            <person name="Bunk B."/>
            <person name="Jeske O."/>
            <person name="Meyerdierks A."/>
            <person name="Storesund J.E."/>
            <person name="Kallscheuer N."/>
            <person name="Luecker S."/>
            <person name="Lage O.M."/>
            <person name="Pohl T."/>
            <person name="Merkel B.J."/>
            <person name="Hornburger P."/>
            <person name="Mueller R.-W."/>
            <person name="Bruemmer F."/>
            <person name="Labrenz M."/>
            <person name="Spormann A.M."/>
            <person name="Op Den Camp H."/>
            <person name="Overmann J."/>
            <person name="Amann R."/>
            <person name="Jetten M.S.M."/>
            <person name="Mascher T."/>
            <person name="Medema M.H."/>
            <person name="Devos D.P."/>
            <person name="Kaster A.-K."/>
            <person name="Ovreas L."/>
            <person name="Rohde M."/>
            <person name="Galperin M.Y."/>
            <person name="Jogler C."/>
        </authorList>
    </citation>
    <scope>NUCLEOTIDE SEQUENCE [LARGE SCALE GENOMIC DNA]</scope>
    <source>
        <strain evidence="12 13">Poly59</strain>
    </source>
</reference>
<feature type="binding site" evidence="9">
    <location>
        <begin position="142"/>
        <end position="152"/>
    </location>
    <ligand>
        <name>ATP</name>
        <dbReference type="ChEBI" id="CHEBI:30616"/>
    </ligand>
</feature>
<comment type="catalytic activity">
    <reaction evidence="9">
        <text>4-CDP-2-C-methyl-D-erythritol + ATP = 4-CDP-2-C-methyl-D-erythritol 2-phosphate + ADP + H(+)</text>
        <dbReference type="Rhea" id="RHEA:18437"/>
        <dbReference type="ChEBI" id="CHEBI:15378"/>
        <dbReference type="ChEBI" id="CHEBI:30616"/>
        <dbReference type="ChEBI" id="CHEBI:57823"/>
        <dbReference type="ChEBI" id="CHEBI:57919"/>
        <dbReference type="ChEBI" id="CHEBI:456216"/>
        <dbReference type="EC" id="2.7.1.148"/>
    </reaction>
</comment>
<evidence type="ECO:0000256" key="4">
    <source>
        <dbReference type="ARBA" id="ARBA00022679"/>
    </source>
</evidence>
<dbReference type="EMBL" id="SJPX01000003">
    <property type="protein sequence ID" value="TWU51102.1"/>
    <property type="molecule type" value="Genomic_DNA"/>
</dbReference>
<comment type="caution">
    <text evidence="12">The sequence shown here is derived from an EMBL/GenBank/DDBJ whole genome shotgun (WGS) entry which is preliminary data.</text>
</comment>
<dbReference type="SUPFAM" id="SSF54211">
    <property type="entry name" value="Ribosomal protein S5 domain 2-like"/>
    <property type="match status" value="1"/>
</dbReference>
<evidence type="ECO:0000256" key="3">
    <source>
        <dbReference type="ARBA" id="ARBA00017473"/>
    </source>
</evidence>
<comment type="pathway">
    <text evidence="9">Isoprenoid biosynthesis; isopentenyl diphosphate biosynthesis via DXP pathway; isopentenyl diphosphate from 1-deoxy-D-xylulose 5-phosphate: step 3/6.</text>
</comment>
<evidence type="ECO:0000313" key="13">
    <source>
        <dbReference type="Proteomes" id="UP000317977"/>
    </source>
</evidence>
<feature type="active site" evidence="9">
    <location>
        <position position="184"/>
    </location>
</feature>
<dbReference type="Gene3D" id="3.30.230.10">
    <property type="match status" value="1"/>
</dbReference>
<evidence type="ECO:0000256" key="7">
    <source>
        <dbReference type="ARBA" id="ARBA00022840"/>
    </source>
</evidence>
<accession>A0A5C6EPR2</accession>
<dbReference type="GO" id="GO:0050515">
    <property type="term" value="F:4-(cytidine 5'-diphospho)-2-C-methyl-D-erythritol kinase activity"/>
    <property type="evidence" value="ECO:0007669"/>
    <property type="project" value="UniProtKB-UniRule"/>
</dbReference>
<evidence type="ECO:0000259" key="11">
    <source>
        <dbReference type="Pfam" id="PF08544"/>
    </source>
</evidence>
<evidence type="ECO:0000256" key="6">
    <source>
        <dbReference type="ARBA" id="ARBA00022777"/>
    </source>
</evidence>
<sequence>MIDDTRPRESPVISTNGSPQLLPIDAIARTRAPAKLNLFLELVNRRDDGFHNIDTVMVPIDWCDQLQVTRSVDPGVRLSLDWLPSREIVAQRLQIENDPQREASMLSIPTDKTNLVTRALMRVAEVFELETGFDCKLLKTIPAGAGMGGASSDAASAIACAAKLISVSPRHPALIEVAAEIGSDVPFFLGLGSEPMSAIRATGRGENLAPVAMGGRLDFVVIYPSVSLSTAKVYAASQVPADPRNAADLVLSLANANHEAIEESMMNRLSHPARILAPQIDEIIESVWRAGCRTCQLTGSGSACFALVRSPVEARRLAKKLRASLRETAHPGGGAIVAATRTTRVPAIVSIH</sequence>
<dbReference type="InterPro" id="IPR036554">
    <property type="entry name" value="GHMP_kinase_C_sf"/>
</dbReference>
<keyword evidence="6 9" id="KW-0418">Kinase</keyword>
<dbReference type="GO" id="GO:0005524">
    <property type="term" value="F:ATP binding"/>
    <property type="evidence" value="ECO:0007669"/>
    <property type="project" value="UniProtKB-UniRule"/>
</dbReference>
<keyword evidence="4 9" id="KW-0808">Transferase</keyword>
<dbReference type="Pfam" id="PF08544">
    <property type="entry name" value="GHMP_kinases_C"/>
    <property type="match status" value="1"/>
</dbReference>
<dbReference type="InterPro" id="IPR014721">
    <property type="entry name" value="Ribsml_uS5_D2-typ_fold_subgr"/>
</dbReference>
<dbReference type="GO" id="GO:0019288">
    <property type="term" value="P:isopentenyl diphosphate biosynthetic process, methylerythritol 4-phosphate pathway"/>
    <property type="evidence" value="ECO:0007669"/>
    <property type="project" value="UniProtKB-UniRule"/>
</dbReference>
<evidence type="ECO:0000256" key="8">
    <source>
        <dbReference type="ARBA" id="ARBA00032554"/>
    </source>
</evidence>
<dbReference type="PANTHER" id="PTHR43527">
    <property type="entry name" value="4-DIPHOSPHOCYTIDYL-2-C-METHYL-D-ERYTHRITOL KINASE, CHLOROPLASTIC"/>
    <property type="match status" value="1"/>
</dbReference>
<evidence type="ECO:0000259" key="10">
    <source>
        <dbReference type="Pfam" id="PF00288"/>
    </source>
</evidence>
<dbReference type="PANTHER" id="PTHR43527:SF2">
    <property type="entry name" value="4-DIPHOSPHOCYTIDYL-2-C-METHYL-D-ERYTHRITOL KINASE, CHLOROPLASTIC"/>
    <property type="match status" value="1"/>
</dbReference>
<dbReference type="HAMAP" id="MF_00061">
    <property type="entry name" value="IspE"/>
    <property type="match status" value="1"/>
</dbReference>
<dbReference type="Proteomes" id="UP000317977">
    <property type="component" value="Unassembled WGS sequence"/>
</dbReference>
<evidence type="ECO:0000256" key="9">
    <source>
        <dbReference type="HAMAP-Rule" id="MF_00061"/>
    </source>
</evidence>
<name>A0A5C6EPR2_9BACT</name>
<evidence type="ECO:0000256" key="1">
    <source>
        <dbReference type="ARBA" id="ARBA00009684"/>
    </source>
</evidence>
<dbReference type="OrthoDB" id="9809438at2"/>
<organism evidence="12 13">
    <name type="scientific">Rubripirellula reticaptiva</name>
    <dbReference type="NCBI Taxonomy" id="2528013"/>
    <lineage>
        <taxon>Bacteria</taxon>
        <taxon>Pseudomonadati</taxon>
        <taxon>Planctomycetota</taxon>
        <taxon>Planctomycetia</taxon>
        <taxon>Pirellulales</taxon>
        <taxon>Pirellulaceae</taxon>
        <taxon>Rubripirellula</taxon>
    </lineage>
</organism>
<dbReference type="AlphaFoldDB" id="A0A5C6EPR2"/>
<dbReference type="UniPathway" id="UPA00056">
    <property type="reaction ID" value="UER00094"/>
</dbReference>
<gene>
    <name evidence="9 12" type="primary">ispE</name>
    <name evidence="12" type="ORF">Poly59_26910</name>
</gene>
<evidence type="ECO:0000313" key="12">
    <source>
        <dbReference type="EMBL" id="TWU51102.1"/>
    </source>
</evidence>
<dbReference type="InterPro" id="IPR004424">
    <property type="entry name" value="IspE"/>
</dbReference>
<dbReference type="InterPro" id="IPR020568">
    <property type="entry name" value="Ribosomal_Su5_D2-typ_SF"/>
</dbReference>
<dbReference type="EC" id="2.7.1.148" evidence="2 9"/>
<dbReference type="SUPFAM" id="SSF55060">
    <property type="entry name" value="GHMP Kinase, C-terminal domain"/>
    <property type="match status" value="1"/>
</dbReference>
<dbReference type="RefSeq" id="WP_146534530.1">
    <property type="nucleotide sequence ID" value="NZ_SJPX01000003.1"/>
</dbReference>
<dbReference type="NCBIfam" id="TIGR00154">
    <property type="entry name" value="ispE"/>
    <property type="match status" value="1"/>
</dbReference>
<feature type="domain" description="GHMP kinase N-terminal" evidence="10">
    <location>
        <begin position="114"/>
        <end position="189"/>
    </location>
</feature>
<keyword evidence="9" id="KW-0414">Isoprene biosynthesis</keyword>
<evidence type="ECO:0000256" key="5">
    <source>
        <dbReference type="ARBA" id="ARBA00022741"/>
    </source>
</evidence>
<evidence type="ECO:0000256" key="2">
    <source>
        <dbReference type="ARBA" id="ARBA00012052"/>
    </source>
</evidence>
<feature type="domain" description="GHMP kinase C-terminal" evidence="11">
    <location>
        <begin position="257"/>
        <end position="325"/>
    </location>
</feature>
<comment type="function">
    <text evidence="9">Catalyzes the phosphorylation of the position 2 hydroxy group of 4-diphosphocytidyl-2C-methyl-D-erythritol.</text>
</comment>
<dbReference type="Pfam" id="PF00288">
    <property type="entry name" value="GHMP_kinases_N"/>
    <property type="match status" value="1"/>
</dbReference>
<keyword evidence="13" id="KW-1185">Reference proteome</keyword>
<keyword evidence="5 9" id="KW-0547">Nucleotide-binding</keyword>
<proteinExistence type="inferred from homology"/>
<dbReference type="InterPro" id="IPR006204">
    <property type="entry name" value="GHMP_kinase_N_dom"/>
</dbReference>
<protein>
    <recommendedName>
        <fullName evidence="3 9">4-diphosphocytidyl-2-C-methyl-D-erythritol kinase</fullName>
        <shortName evidence="9">CMK</shortName>
        <ecNumber evidence="2 9">2.7.1.148</ecNumber>
    </recommendedName>
    <alternativeName>
        <fullName evidence="8 9">4-(cytidine-5'-diphospho)-2-C-methyl-D-erythritol kinase</fullName>
    </alternativeName>
</protein>
<comment type="similarity">
    <text evidence="1 9">Belongs to the GHMP kinase family. IspE subfamily.</text>
</comment>
<keyword evidence="7 9" id="KW-0067">ATP-binding</keyword>
<dbReference type="Gene3D" id="3.30.70.890">
    <property type="entry name" value="GHMP kinase, C-terminal domain"/>
    <property type="match status" value="1"/>
</dbReference>
<feature type="active site" evidence="9">
    <location>
        <position position="35"/>
    </location>
</feature>